<name>A0A0F9UIT6_9ZZZZ</name>
<gene>
    <name evidence="2" type="ORF">LCGC14_0216830</name>
</gene>
<dbReference type="CDD" id="cd13641">
    <property type="entry name" value="PBP2_HisX_like"/>
    <property type="match status" value="1"/>
</dbReference>
<dbReference type="InterPro" id="IPR007210">
    <property type="entry name" value="ABC_Gly_betaine_transp_sub-bd"/>
</dbReference>
<dbReference type="Gene3D" id="3.40.190.10">
    <property type="entry name" value="Periplasmic binding protein-like II"/>
    <property type="match status" value="1"/>
</dbReference>
<sequence>MKSLLASTFLAAALFGFAPGASAQESCELTISNMNWASAEVLAAIDQFVLSEGYGCKTRLLPGDTMPTFASMTEKQEPDVAPEMWVNQFRDQIDKAVEEGTVVFAAEALSDGGEEGWWVPSYFAEAHPDIKTVADALARPDLFPSTEDPSKGAFYNCPSGWGCQITTANLFRAYEGEEKGFVLIDTGSAAGLDGSIAKAYENKEPWFGYYWAPTAILGKYPMTKLAFDAEHDPEEWTKCTTVADCADPKINAWTKSEVFTIVTPNVAKESEAAAEYLNTRSWDNATVNKLLAWKEDQQATGEDTAFYFLENNADIWTKWVSPEAAEKIKKAL</sequence>
<dbReference type="EMBL" id="LAZR01000102">
    <property type="protein sequence ID" value="KKN91574.1"/>
    <property type="molecule type" value="Genomic_DNA"/>
</dbReference>
<dbReference type="GO" id="GO:0022857">
    <property type="term" value="F:transmembrane transporter activity"/>
    <property type="evidence" value="ECO:0007669"/>
    <property type="project" value="InterPro"/>
</dbReference>
<dbReference type="Gene3D" id="3.40.190.100">
    <property type="entry name" value="Glycine betaine-binding periplasmic protein, domain 2"/>
    <property type="match status" value="1"/>
</dbReference>
<dbReference type="Pfam" id="PF04069">
    <property type="entry name" value="OpuAC"/>
    <property type="match status" value="1"/>
</dbReference>
<dbReference type="AlphaFoldDB" id="A0A0F9UIT6"/>
<proteinExistence type="predicted"/>
<evidence type="ECO:0000259" key="1">
    <source>
        <dbReference type="Pfam" id="PF04069"/>
    </source>
</evidence>
<protein>
    <recommendedName>
        <fullName evidence="1">ABC-type glycine betaine transport system substrate-binding domain-containing protein</fullName>
    </recommendedName>
</protein>
<feature type="domain" description="ABC-type glycine betaine transport system substrate-binding" evidence="1">
    <location>
        <begin position="29"/>
        <end position="310"/>
    </location>
</feature>
<dbReference type="GO" id="GO:0043190">
    <property type="term" value="C:ATP-binding cassette (ABC) transporter complex"/>
    <property type="evidence" value="ECO:0007669"/>
    <property type="project" value="InterPro"/>
</dbReference>
<evidence type="ECO:0000313" key="2">
    <source>
        <dbReference type="EMBL" id="KKN91574.1"/>
    </source>
</evidence>
<dbReference type="SUPFAM" id="SSF53850">
    <property type="entry name" value="Periplasmic binding protein-like II"/>
    <property type="match status" value="1"/>
</dbReference>
<comment type="caution">
    <text evidence="2">The sequence shown here is derived from an EMBL/GenBank/DDBJ whole genome shotgun (WGS) entry which is preliminary data.</text>
</comment>
<accession>A0A0F9UIT6</accession>
<reference evidence="2" key="1">
    <citation type="journal article" date="2015" name="Nature">
        <title>Complex archaea that bridge the gap between prokaryotes and eukaryotes.</title>
        <authorList>
            <person name="Spang A."/>
            <person name="Saw J.H."/>
            <person name="Jorgensen S.L."/>
            <person name="Zaremba-Niedzwiedzka K."/>
            <person name="Martijn J."/>
            <person name="Lind A.E."/>
            <person name="van Eijk R."/>
            <person name="Schleper C."/>
            <person name="Guy L."/>
            <person name="Ettema T.J."/>
        </authorList>
    </citation>
    <scope>NUCLEOTIDE SEQUENCE</scope>
</reference>
<organism evidence="2">
    <name type="scientific">marine sediment metagenome</name>
    <dbReference type="NCBI Taxonomy" id="412755"/>
    <lineage>
        <taxon>unclassified sequences</taxon>
        <taxon>metagenomes</taxon>
        <taxon>ecological metagenomes</taxon>
    </lineage>
</organism>